<evidence type="ECO:0000259" key="3">
    <source>
        <dbReference type="Pfam" id="PF12696"/>
    </source>
</evidence>
<keyword evidence="5" id="KW-1185">Reference proteome</keyword>
<feature type="transmembrane region" description="Helical" evidence="2">
    <location>
        <begin position="133"/>
        <end position="151"/>
    </location>
</feature>
<dbReference type="PANTHER" id="PTHR30121:SF6">
    <property type="entry name" value="SLR6007 PROTEIN"/>
    <property type="match status" value="1"/>
</dbReference>
<dbReference type="SUPFAM" id="SSF52540">
    <property type="entry name" value="P-loop containing nucleoside triphosphate hydrolases"/>
    <property type="match status" value="1"/>
</dbReference>
<accession>A0AAE3G2E6</accession>
<dbReference type="InterPro" id="IPR051162">
    <property type="entry name" value="T4SS_component"/>
</dbReference>
<evidence type="ECO:0000256" key="1">
    <source>
        <dbReference type="SAM" id="MobiDB-lite"/>
    </source>
</evidence>
<sequence length="831" mass="90833">MSAEQVHGVQNNADLNPGLIQRDTRPLRFRIHDFVADTGGFILIMLGVIVTLWPFVFSVQVFDVLFIIGILFAWYAWSKHRSYPFRRPIAQSGDGLMYFGNDRQTDAGLWFSNDDARTHMLVFGSTGSGKTRFLLGIFYQAMLIGSGAIYVDGKGDNTVWWLAFSLCRRLGREDDLLVMNYLTGTGEDTNRITNSNNPFAYGNAEQLRSLVVGLMRESGGGDAMWKGRASAMLGGLLKALTTLRDRGELELDIATIRAHIPLDKIIMLALRNDLPESALKPLQGYLAELPGYSEIDAAQGALQQKCYEQHGYLAMQLTEVMADLTDTYGHIFGFRRGEIDFKDVVFNRRLLFVMLPALEKDPDALAGLGKLVVAGVRSALAPALGNAVAGTRREAVEQKPSNAKVPFIIILDEYGYYAVKGFAVVAAQARSLGVSVVFAGQDYPSFKRASEEEAASVQANTNIKIFMKLEDPKETFDIAQARGGEAKATLTSGYEAKGAAGLYADQKTARIDSMKRVNLRDLTSQKPGQAHVINGDTISRAQLFYADPFEVPEIKLNEFLQIENVPKHVIDQINEAFKRFEQVVEKGGLGALDADDEARGPSQLDPGLKTIFADLALVGERGLSGHEAAVVALGLSEVREQIEDYEAEVVAGLRTDEPAETPAARIEPKPSPASAKRGAEKRAAGDAGRESPHAAPEHPVRAERFADERQMVLLEDAHAPERSVRPEATRRAEEFEALLSGIVLRQAEASAGRPLTVAERADAAPRSQLEASGARAGLSREESAEEAASTLETLGESLRYPAGPVPEKIPQEEIAQTLKELLKLVDEQSQF</sequence>
<keyword evidence="2" id="KW-1133">Transmembrane helix</keyword>
<proteinExistence type="predicted"/>
<dbReference type="Proteomes" id="UP001205843">
    <property type="component" value="Unassembled WGS sequence"/>
</dbReference>
<dbReference type="EMBL" id="JALJXV010000003">
    <property type="protein sequence ID" value="MCP1674162.1"/>
    <property type="molecule type" value="Genomic_DNA"/>
</dbReference>
<comment type="caution">
    <text evidence="4">The sequence shown here is derived from an EMBL/GenBank/DDBJ whole genome shotgun (WGS) entry which is preliminary data.</text>
</comment>
<dbReference type="AlphaFoldDB" id="A0AAE3G2E6"/>
<dbReference type="PANTHER" id="PTHR30121">
    <property type="entry name" value="UNCHARACTERIZED PROTEIN YJGR-RELATED"/>
    <property type="match status" value="1"/>
</dbReference>
<feature type="compositionally biased region" description="Low complexity" evidence="1">
    <location>
        <begin position="786"/>
        <end position="796"/>
    </location>
</feature>
<protein>
    <submittedName>
        <fullName evidence="4">Intracellular multiplication protein IcmO</fullName>
    </submittedName>
</protein>
<feature type="region of interest" description="Disordered" evidence="1">
    <location>
        <begin position="653"/>
        <end position="702"/>
    </location>
</feature>
<gene>
    <name evidence="4" type="ORF">J2T57_001264</name>
</gene>
<feature type="domain" description="TraD/TraG TraM recognition site" evidence="3">
    <location>
        <begin position="407"/>
        <end position="498"/>
    </location>
</feature>
<dbReference type="RefSeq" id="WP_253475889.1">
    <property type="nucleotide sequence ID" value="NZ_JALJXV010000003.1"/>
</dbReference>
<feature type="transmembrane region" description="Helical" evidence="2">
    <location>
        <begin position="59"/>
        <end position="77"/>
    </location>
</feature>
<evidence type="ECO:0000256" key="2">
    <source>
        <dbReference type="SAM" id="Phobius"/>
    </source>
</evidence>
<dbReference type="InterPro" id="IPR027417">
    <property type="entry name" value="P-loop_NTPase"/>
</dbReference>
<feature type="compositionally biased region" description="Basic and acidic residues" evidence="1">
    <location>
        <begin position="677"/>
        <end position="702"/>
    </location>
</feature>
<feature type="region of interest" description="Disordered" evidence="1">
    <location>
        <begin position="759"/>
        <end position="807"/>
    </location>
</feature>
<evidence type="ECO:0000313" key="5">
    <source>
        <dbReference type="Proteomes" id="UP001205843"/>
    </source>
</evidence>
<name>A0AAE3G2E6_9GAMM</name>
<evidence type="ECO:0000313" key="4">
    <source>
        <dbReference type="EMBL" id="MCP1674162.1"/>
    </source>
</evidence>
<keyword evidence="2" id="KW-0812">Transmembrane</keyword>
<keyword evidence="2" id="KW-0472">Membrane</keyword>
<dbReference type="InterPro" id="IPR032689">
    <property type="entry name" value="TraG-D_C"/>
</dbReference>
<dbReference type="Pfam" id="PF12696">
    <property type="entry name" value="TraG-D_C"/>
    <property type="match status" value="1"/>
</dbReference>
<feature type="transmembrane region" description="Helical" evidence="2">
    <location>
        <begin position="34"/>
        <end position="53"/>
    </location>
</feature>
<organism evidence="4 5">
    <name type="scientific">Natronocella acetinitrilica</name>
    <dbReference type="NCBI Taxonomy" id="414046"/>
    <lineage>
        <taxon>Bacteria</taxon>
        <taxon>Pseudomonadati</taxon>
        <taxon>Pseudomonadota</taxon>
        <taxon>Gammaproteobacteria</taxon>
        <taxon>Chromatiales</taxon>
        <taxon>Ectothiorhodospiraceae</taxon>
        <taxon>Natronocella</taxon>
    </lineage>
</organism>
<dbReference type="Gene3D" id="3.40.50.300">
    <property type="entry name" value="P-loop containing nucleotide triphosphate hydrolases"/>
    <property type="match status" value="2"/>
</dbReference>
<reference evidence="4" key="1">
    <citation type="submission" date="2022-03" db="EMBL/GenBank/DDBJ databases">
        <title>Genomic Encyclopedia of Type Strains, Phase III (KMG-III): the genomes of soil and plant-associated and newly described type strains.</title>
        <authorList>
            <person name="Whitman W."/>
        </authorList>
    </citation>
    <scope>NUCLEOTIDE SEQUENCE</scope>
    <source>
        <strain evidence="4">ANL 6-2</strain>
    </source>
</reference>
<dbReference type="CDD" id="cd01127">
    <property type="entry name" value="TrwB_TraG_TraD_VirD4"/>
    <property type="match status" value="1"/>
</dbReference>